<dbReference type="AlphaFoldDB" id="A0A0W1AHF7"/>
<dbReference type="EMBL" id="LNZC01000009">
    <property type="protein sequence ID" value="KTD80729.1"/>
    <property type="molecule type" value="Genomic_DNA"/>
</dbReference>
<reference evidence="3 4" key="1">
    <citation type="submission" date="2015-11" db="EMBL/GenBank/DDBJ databases">
        <title>Genomic analysis of 38 Legionella species identifies large and diverse effector repertoires.</title>
        <authorList>
            <person name="Burstein D."/>
            <person name="Amaro F."/>
            <person name="Zusman T."/>
            <person name="Lifshitz Z."/>
            <person name="Cohen O."/>
            <person name="Gilbert J.A."/>
            <person name="Pupko T."/>
            <person name="Shuman H.A."/>
            <person name="Segal G."/>
        </authorList>
    </citation>
    <scope>NUCLEOTIDE SEQUENCE [LARGE SCALE GENOMIC DNA]</scope>
    <source>
        <strain evidence="3 4">ATCC 49508</strain>
    </source>
</reference>
<evidence type="ECO:0000313" key="3">
    <source>
        <dbReference type="EMBL" id="KTD80729.1"/>
    </source>
</evidence>
<dbReference type="Proteomes" id="UP000054662">
    <property type="component" value="Unassembled WGS sequence"/>
</dbReference>
<comment type="caution">
    <text evidence="3">The sequence shown here is derived from an EMBL/GenBank/DDBJ whole genome shotgun (WGS) entry which is preliminary data.</text>
</comment>
<feature type="compositionally biased region" description="Polar residues" evidence="2">
    <location>
        <begin position="614"/>
        <end position="623"/>
    </location>
</feature>
<keyword evidence="4" id="KW-1185">Reference proteome</keyword>
<sequence length="872" mass="98446">MAKNQAISQAIKNTQTQDDDNRAKGKQVLEALLKANPDDLNAFRQVIIESKDYWQRFSDLHDEGGESIYENNDELLTLEGPPDVKSIRQSAAQQRVLMGLKEAADDVLIAILTHNEDECRAYLAAKPELGRLNQSHGWLNDEALARNKSVDILPGKAIEEIRHQARDSLLLSLIAKVQNKDNLLNILNAKDEEGLQRAAQAINYPESACPFLTYPLSDSVNQAINVRLQDLALISLRAASNHAKQHIHNAAVARILVGFTPEIVLTLEQVDLINQELDQNALKNYGSDFHSCSLYKGIVDKIKEQCGSVHEGQFYEAFGLEQDGTAFKQPSLIKDAIVAQNDFNQYLLSRYFLIKPQDAQSEQEKRLLEIFLTLEKETRLDPVKVFSEFKKAQTYAAFVERIKPNKTSNLPTQLKTLLPASVFYQMKNEALERNLRSTDSTTVSKALVDLEGVIHFVHQNNDLATQTQNRYQFMESIEPYHLYNPAFKDKAFNAQEMKTQYQLLATDCNLMVEQLRRDLNRLKSLPRPNLVQDPGLSNEITTKAQELNQQLTDELETLNSNLQFYEKMQQKLSGTDGIVQAINDAQDSKKSYKFYAHGIMRRIVSPDELAKLPYTSQPPTGINSESSSEEQEKNELTDFIPQGKIAAVDYVKTDYDTDMQTKKFEAVGRYTVDRSISSRMTLKEDKLTKTPGVKFEIIEFPKQTFPNSGENSLEGAKLQKAKMDFSLALAAEALASFGTPPTKEKPLRLYGADQEQMRYLWTALIILGEKNPQMNITPETISLDRFGNNSFDPAKEKSSFLGFSTGFSKNSLYHQFKEEMKADKKRISKVDTKAVAAAKSLKDELAVFRKTAAINRTMEGKDEHPESGLKKS</sequence>
<gene>
    <name evidence="3" type="ORF">Lwor_0972</name>
</gene>
<name>A0A0W1AHF7_9GAMM</name>
<evidence type="ECO:0000313" key="4">
    <source>
        <dbReference type="Proteomes" id="UP000054662"/>
    </source>
</evidence>
<dbReference type="STRING" id="45076.Lwor_0972"/>
<accession>A0A0W1AHF7</accession>
<feature type="region of interest" description="Disordered" evidence="2">
    <location>
        <begin position="1"/>
        <end position="22"/>
    </location>
</feature>
<dbReference type="PATRIC" id="fig|45076.6.peg.1058"/>
<keyword evidence="1" id="KW-0175">Coiled coil</keyword>
<feature type="region of interest" description="Disordered" evidence="2">
    <location>
        <begin position="610"/>
        <end position="635"/>
    </location>
</feature>
<dbReference type="OrthoDB" id="5653987at2"/>
<evidence type="ECO:0000256" key="2">
    <source>
        <dbReference type="SAM" id="MobiDB-lite"/>
    </source>
</evidence>
<organism evidence="3 4">
    <name type="scientific">Legionella worsleiensis</name>
    <dbReference type="NCBI Taxonomy" id="45076"/>
    <lineage>
        <taxon>Bacteria</taxon>
        <taxon>Pseudomonadati</taxon>
        <taxon>Pseudomonadota</taxon>
        <taxon>Gammaproteobacteria</taxon>
        <taxon>Legionellales</taxon>
        <taxon>Legionellaceae</taxon>
        <taxon>Legionella</taxon>
    </lineage>
</organism>
<proteinExistence type="predicted"/>
<feature type="coiled-coil region" evidence="1">
    <location>
        <begin position="541"/>
        <end position="568"/>
    </location>
</feature>
<evidence type="ECO:0000256" key="1">
    <source>
        <dbReference type="SAM" id="Coils"/>
    </source>
</evidence>
<dbReference type="RefSeq" id="WP_058492794.1">
    <property type="nucleotide sequence ID" value="NZ_CBCRUR010000007.1"/>
</dbReference>
<protein>
    <submittedName>
        <fullName evidence="3">Interaptin</fullName>
    </submittedName>
</protein>
<feature type="compositionally biased region" description="Polar residues" evidence="2">
    <location>
        <begin position="1"/>
        <end position="16"/>
    </location>
</feature>